<dbReference type="EMBL" id="VZQZ01000003">
    <property type="protein sequence ID" value="KAB0665982.1"/>
    <property type="molecule type" value="Genomic_DNA"/>
</dbReference>
<gene>
    <name evidence="1" type="ORF">F6V25_05745</name>
</gene>
<proteinExistence type="predicted"/>
<dbReference type="AlphaFoldDB" id="A0A7J4ZS01"/>
<accession>A0A7J4ZS01</accession>
<evidence type="ECO:0000313" key="2">
    <source>
        <dbReference type="Proteomes" id="UP000420562"/>
    </source>
</evidence>
<dbReference type="Proteomes" id="UP000420562">
    <property type="component" value="Unassembled WGS sequence"/>
</dbReference>
<dbReference type="RefSeq" id="WP_151127673.1">
    <property type="nucleotide sequence ID" value="NZ_VZQZ01000003.1"/>
</dbReference>
<comment type="caution">
    <text evidence="1">The sequence shown here is derived from an EMBL/GenBank/DDBJ whole genome shotgun (WGS) entry which is preliminary data.</text>
</comment>
<evidence type="ECO:0000313" key="1">
    <source>
        <dbReference type="EMBL" id="KAB0665982.1"/>
    </source>
</evidence>
<protein>
    <submittedName>
        <fullName evidence="1">Uncharacterized protein</fullName>
    </submittedName>
</protein>
<sequence length="60" mass="7106">MSIEFTQRETDLRRRLTAELNDEIKNHIESEINEQAEEIKNDLEYEYPDDLTPSIEPVLA</sequence>
<organism evidence="1 2">
    <name type="scientific">Oryzomonas japonica</name>
    <dbReference type="NCBI Taxonomy" id="2603858"/>
    <lineage>
        <taxon>Bacteria</taxon>
        <taxon>Pseudomonadati</taxon>
        <taxon>Thermodesulfobacteriota</taxon>
        <taxon>Desulfuromonadia</taxon>
        <taxon>Geobacterales</taxon>
        <taxon>Geobacteraceae</taxon>
        <taxon>Oryzomonas</taxon>
    </lineage>
</organism>
<keyword evidence="2" id="KW-1185">Reference proteome</keyword>
<reference evidence="1 2" key="1">
    <citation type="submission" date="2019-09" db="EMBL/GenBank/DDBJ databases">
        <title>Geobacter sp. Red96, a novel strain isolated from paddy soil.</title>
        <authorList>
            <person name="Xu Z."/>
            <person name="Masuda Y."/>
            <person name="Itoh H."/>
            <person name="Senoo K."/>
        </authorList>
    </citation>
    <scope>NUCLEOTIDE SEQUENCE [LARGE SCALE GENOMIC DNA]</scope>
    <source>
        <strain evidence="1 2">Red96</strain>
    </source>
</reference>
<name>A0A7J4ZS01_9BACT</name>